<organism evidence="1 2">
    <name type="scientific">Altererythrobacter epoxidivorans</name>
    <dbReference type="NCBI Taxonomy" id="361183"/>
    <lineage>
        <taxon>Bacteria</taxon>
        <taxon>Pseudomonadati</taxon>
        <taxon>Pseudomonadota</taxon>
        <taxon>Alphaproteobacteria</taxon>
        <taxon>Sphingomonadales</taxon>
        <taxon>Erythrobacteraceae</taxon>
        <taxon>Altererythrobacter</taxon>
    </lineage>
</organism>
<dbReference type="Proteomes" id="UP000057938">
    <property type="component" value="Chromosome"/>
</dbReference>
<accession>A0A0M3TB08</accession>
<reference evidence="1 2" key="1">
    <citation type="submission" date="2015-09" db="EMBL/GenBank/DDBJ databases">
        <title>Complete genome sequence of a benzo[a]pyrene-degrading bacterium Altererythrobacter epoxidivorans CGMCC 1.7731T.</title>
        <authorList>
            <person name="Li Z."/>
            <person name="Cheng H."/>
            <person name="Huo Y."/>
            <person name="Xu X."/>
        </authorList>
    </citation>
    <scope>NUCLEOTIDE SEQUENCE [LARGE SCALE GENOMIC DNA]</scope>
    <source>
        <strain evidence="1 2">CGMCC 1.7731</strain>
    </source>
</reference>
<dbReference type="EMBL" id="CP012669">
    <property type="protein sequence ID" value="ALE17656.1"/>
    <property type="molecule type" value="Genomic_DNA"/>
</dbReference>
<protein>
    <submittedName>
        <fullName evidence="1">Uncharacterized protein</fullName>
    </submittedName>
</protein>
<dbReference type="RefSeq" id="WP_061926728.1">
    <property type="nucleotide sequence ID" value="NZ_CP012669.1"/>
</dbReference>
<evidence type="ECO:0000313" key="1">
    <source>
        <dbReference type="EMBL" id="ALE17656.1"/>
    </source>
</evidence>
<dbReference type="OrthoDB" id="9769888at2"/>
<dbReference type="AlphaFoldDB" id="A0A0M3TB08"/>
<dbReference type="PATRIC" id="fig|361183.4.peg.2338"/>
<name>A0A0M3TB08_9SPHN</name>
<evidence type="ECO:0000313" key="2">
    <source>
        <dbReference type="Proteomes" id="UP000057938"/>
    </source>
</evidence>
<keyword evidence="2" id="KW-1185">Reference proteome</keyword>
<gene>
    <name evidence="1" type="ORF">AMC99_02381</name>
</gene>
<sequence>MLRNASRFRHFVEYHKPRFSELLGPLAEVSFEEGCCLDYPHVRLSLSIDYRDGWIDPFLVPHGPSPADIWRHHAAFFHPIVESEFDPPSRGALLNDAHFEDLFEQVEPIAPLFVSASSASDAQRKAARNAKAGRR</sequence>
<proteinExistence type="predicted"/>
<dbReference type="KEGG" id="aep:AMC99_02381"/>